<dbReference type="Proteomes" id="UP000515123">
    <property type="component" value="Linkage group 3"/>
</dbReference>
<dbReference type="OrthoDB" id="695967at2759"/>
<feature type="region of interest" description="Disordered" evidence="1">
    <location>
        <begin position="63"/>
        <end position="84"/>
    </location>
</feature>
<evidence type="ECO:0000313" key="3">
    <source>
        <dbReference type="RefSeq" id="XP_020085344.1"/>
    </source>
</evidence>
<accession>A0A6P5EP95</accession>
<proteinExistence type="predicted"/>
<dbReference type="InterPro" id="IPR004252">
    <property type="entry name" value="Probable_transposase_24"/>
</dbReference>
<dbReference type="GeneID" id="109708139"/>
<keyword evidence="2" id="KW-1185">Reference proteome</keyword>
<dbReference type="AlphaFoldDB" id="A0A6P5EP95"/>
<name>A0A6P5EP95_ANACO</name>
<evidence type="ECO:0000313" key="2">
    <source>
        <dbReference type="Proteomes" id="UP000515123"/>
    </source>
</evidence>
<dbReference type="Pfam" id="PF03004">
    <property type="entry name" value="Transposase_24"/>
    <property type="match status" value="1"/>
</dbReference>
<reference evidence="2" key="1">
    <citation type="journal article" date="2015" name="Nat. Genet.">
        <title>The pineapple genome and the evolution of CAM photosynthesis.</title>
        <authorList>
            <person name="Ming R."/>
            <person name="VanBuren R."/>
            <person name="Wai C.M."/>
            <person name="Tang H."/>
            <person name="Schatz M.C."/>
            <person name="Bowers J.E."/>
            <person name="Lyons E."/>
            <person name="Wang M.L."/>
            <person name="Chen J."/>
            <person name="Biggers E."/>
            <person name="Zhang J."/>
            <person name="Huang L."/>
            <person name="Zhang L."/>
            <person name="Miao W."/>
            <person name="Zhang J."/>
            <person name="Ye Z."/>
            <person name="Miao C."/>
            <person name="Lin Z."/>
            <person name="Wang H."/>
            <person name="Zhou H."/>
            <person name="Yim W.C."/>
            <person name="Priest H.D."/>
            <person name="Zheng C."/>
            <person name="Woodhouse M."/>
            <person name="Edger P.P."/>
            <person name="Guyot R."/>
            <person name="Guo H.B."/>
            <person name="Guo H."/>
            <person name="Zheng G."/>
            <person name="Singh R."/>
            <person name="Sharma A."/>
            <person name="Min X."/>
            <person name="Zheng Y."/>
            <person name="Lee H."/>
            <person name="Gurtowski J."/>
            <person name="Sedlazeck F.J."/>
            <person name="Harkess A."/>
            <person name="McKain M.R."/>
            <person name="Liao Z."/>
            <person name="Fang J."/>
            <person name="Liu J."/>
            <person name="Zhang X."/>
            <person name="Zhang Q."/>
            <person name="Hu W."/>
            <person name="Qin Y."/>
            <person name="Wang K."/>
            <person name="Chen L.Y."/>
            <person name="Shirley N."/>
            <person name="Lin Y.R."/>
            <person name="Liu L.Y."/>
            <person name="Hernandez A.G."/>
            <person name="Wright C.L."/>
            <person name="Bulone V."/>
            <person name="Tuskan G.A."/>
            <person name="Heath K."/>
            <person name="Zee F."/>
            <person name="Moore P.H."/>
            <person name="Sunkar R."/>
            <person name="Leebens-Mack J.H."/>
            <person name="Mockler T."/>
            <person name="Bennetzen J.L."/>
            <person name="Freeling M."/>
            <person name="Sankoff D."/>
            <person name="Paterson A.H."/>
            <person name="Zhu X."/>
            <person name="Yang X."/>
            <person name="Smith J.A."/>
            <person name="Cushman J.C."/>
            <person name="Paull R.E."/>
            <person name="Yu Q."/>
        </authorList>
    </citation>
    <scope>NUCLEOTIDE SEQUENCE [LARGE SCALE GENOMIC DNA]</scope>
    <source>
        <strain evidence="2">cv. F153</strain>
    </source>
</reference>
<feature type="compositionally biased region" description="Polar residues" evidence="1">
    <location>
        <begin position="66"/>
        <end position="76"/>
    </location>
</feature>
<protein>
    <submittedName>
        <fullName evidence="3">Uncharacterized protein LOC109708139 isoform X2</fullName>
    </submittedName>
</protein>
<organism evidence="2 3">
    <name type="scientific">Ananas comosus</name>
    <name type="common">Pineapple</name>
    <name type="synonym">Ananas ananas</name>
    <dbReference type="NCBI Taxonomy" id="4615"/>
    <lineage>
        <taxon>Eukaryota</taxon>
        <taxon>Viridiplantae</taxon>
        <taxon>Streptophyta</taxon>
        <taxon>Embryophyta</taxon>
        <taxon>Tracheophyta</taxon>
        <taxon>Spermatophyta</taxon>
        <taxon>Magnoliopsida</taxon>
        <taxon>Liliopsida</taxon>
        <taxon>Poales</taxon>
        <taxon>Bromeliaceae</taxon>
        <taxon>Bromelioideae</taxon>
        <taxon>Ananas</taxon>
    </lineage>
</organism>
<gene>
    <name evidence="3" type="primary">LOC109708139</name>
</gene>
<evidence type="ECO:0000256" key="1">
    <source>
        <dbReference type="SAM" id="MobiDB-lite"/>
    </source>
</evidence>
<dbReference type="RefSeq" id="XP_020085344.1">
    <property type="nucleotide sequence ID" value="XM_020229755.1"/>
</dbReference>
<reference evidence="3" key="2">
    <citation type="submission" date="2025-08" db="UniProtKB">
        <authorList>
            <consortium name="RefSeq"/>
        </authorList>
    </citation>
    <scope>IDENTIFICATION</scope>
    <source>
        <tissue evidence="3">Leaf</tissue>
    </source>
</reference>
<sequence length="84" mass="9284">MAHTSGRKSYARKRKEMELALGKEPDRLTFWEVTHKKKNGNFVNKDAENSLVVAGDNNLVDALSPNIHSSNASHDPTNGGHKKS</sequence>